<gene>
    <name evidence="2" type="ORF">GCM10025868_34440</name>
</gene>
<dbReference type="EMBL" id="BSUZ01000001">
    <property type="protein sequence ID" value="GMA88194.1"/>
    <property type="molecule type" value="Genomic_DNA"/>
</dbReference>
<keyword evidence="3" id="KW-1185">Reference proteome</keyword>
<proteinExistence type="predicted"/>
<feature type="compositionally biased region" description="Low complexity" evidence="1">
    <location>
        <begin position="74"/>
        <end position="86"/>
    </location>
</feature>
<sequence length="209" mass="21774">MAASSGPCAAFTPPALPRPPTFTCAFTTTVPPPSLLGPGPRGVRRLGDDRVEHGDPVLGEQVARLVLEEVHGRSSSPSGATSSSAGHRSRQAEASLDPRGDTPDAPHPGCDEPHTHATPPRCEQRFTPPSFDQPLGASRRPVEVPQSVATFARTQSTIDCVVAPGVKTLATPIASSLRDVVGGDDAAAEHHDVVGVALLQQARRRGRTA</sequence>
<organism evidence="2 3">
    <name type="scientific">Angustibacter aerolatus</name>
    <dbReference type="NCBI Taxonomy" id="1162965"/>
    <lineage>
        <taxon>Bacteria</taxon>
        <taxon>Bacillati</taxon>
        <taxon>Actinomycetota</taxon>
        <taxon>Actinomycetes</taxon>
        <taxon>Kineosporiales</taxon>
        <taxon>Kineosporiaceae</taxon>
    </lineage>
</organism>
<accession>A0ABQ6JLH1</accession>
<evidence type="ECO:0000313" key="3">
    <source>
        <dbReference type="Proteomes" id="UP001157017"/>
    </source>
</evidence>
<feature type="compositionally biased region" description="Basic and acidic residues" evidence="1">
    <location>
        <begin position="45"/>
        <end position="55"/>
    </location>
</feature>
<feature type="compositionally biased region" description="Basic and acidic residues" evidence="1">
    <location>
        <begin position="96"/>
        <end position="115"/>
    </location>
</feature>
<comment type="caution">
    <text evidence="2">The sequence shown here is derived from an EMBL/GenBank/DDBJ whole genome shotgun (WGS) entry which is preliminary data.</text>
</comment>
<reference evidence="3" key="1">
    <citation type="journal article" date="2019" name="Int. J. Syst. Evol. Microbiol.">
        <title>The Global Catalogue of Microorganisms (GCM) 10K type strain sequencing project: providing services to taxonomists for standard genome sequencing and annotation.</title>
        <authorList>
            <consortium name="The Broad Institute Genomics Platform"/>
            <consortium name="The Broad Institute Genome Sequencing Center for Infectious Disease"/>
            <person name="Wu L."/>
            <person name="Ma J."/>
        </authorList>
    </citation>
    <scope>NUCLEOTIDE SEQUENCE [LARGE SCALE GENOMIC DNA]</scope>
    <source>
        <strain evidence="3">NBRC 108730</strain>
    </source>
</reference>
<evidence type="ECO:0000313" key="2">
    <source>
        <dbReference type="EMBL" id="GMA88194.1"/>
    </source>
</evidence>
<protein>
    <submittedName>
        <fullName evidence="2">Uncharacterized protein</fullName>
    </submittedName>
</protein>
<evidence type="ECO:0000256" key="1">
    <source>
        <dbReference type="SAM" id="MobiDB-lite"/>
    </source>
</evidence>
<dbReference type="Proteomes" id="UP001157017">
    <property type="component" value="Unassembled WGS sequence"/>
</dbReference>
<name>A0ABQ6JLH1_9ACTN</name>
<feature type="region of interest" description="Disordered" evidence="1">
    <location>
        <begin position="1"/>
        <end position="143"/>
    </location>
</feature>